<dbReference type="PANTHER" id="PTHR30354:SF7">
    <property type="entry name" value="BLL7963 PROTEIN"/>
    <property type="match status" value="1"/>
</dbReference>
<evidence type="ECO:0000256" key="3">
    <source>
        <dbReference type="ARBA" id="ARBA00022692"/>
    </source>
</evidence>
<dbReference type="InterPro" id="IPR003474">
    <property type="entry name" value="Glcn_transporter"/>
</dbReference>
<feature type="transmembrane region" description="Helical" evidence="6">
    <location>
        <begin position="247"/>
        <end position="274"/>
    </location>
</feature>
<comment type="caution">
    <text evidence="8">The sequence shown here is derived from an EMBL/GenBank/DDBJ whole genome shotgun (WGS) entry which is preliminary data.</text>
</comment>
<proteinExistence type="predicted"/>
<keyword evidence="4 6" id="KW-1133">Transmembrane helix</keyword>
<dbReference type="Proteomes" id="UP001142078">
    <property type="component" value="Unassembled WGS sequence"/>
</dbReference>
<feature type="transmembrane region" description="Helical" evidence="6">
    <location>
        <begin position="178"/>
        <end position="197"/>
    </location>
</feature>
<organism evidence="8 9">
    <name type="scientific">Anaerosalibacter massiliensis</name>
    <dbReference type="NCBI Taxonomy" id="1347392"/>
    <lineage>
        <taxon>Bacteria</taxon>
        <taxon>Bacillati</taxon>
        <taxon>Bacillota</taxon>
        <taxon>Tissierellia</taxon>
        <taxon>Tissierellales</taxon>
        <taxon>Sporanaerobacteraceae</taxon>
        <taxon>Anaerosalibacter</taxon>
    </lineage>
</organism>
<dbReference type="Pfam" id="PF03600">
    <property type="entry name" value="CitMHS"/>
    <property type="match status" value="1"/>
</dbReference>
<dbReference type="InterPro" id="IPR004680">
    <property type="entry name" value="Cit_transptr-like_dom"/>
</dbReference>
<evidence type="ECO:0000256" key="1">
    <source>
        <dbReference type="ARBA" id="ARBA00004141"/>
    </source>
</evidence>
<accession>A0A9X2MI30</accession>
<feature type="transmembrane region" description="Helical" evidence="6">
    <location>
        <begin position="294"/>
        <end position="314"/>
    </location>
</feature>
<feature type="transmembrane region" description="Helical" evidence="6">
    <location>
        <begin position="97"/>
        <end position="124"/>
    </location>
</feature>
<feature type="transmembrane region" description="Helical" evidence="6">
    <location>
        <begin position="335"/>
        <end position="360"/>
    </location>
</feature>
<keyword evidence="5 6" id="KW-0472">Membrane</keyword>
<feature type="transmembrane region" description="Helical" evidence="6">
    <location>
        <begin position="415"/>
        <end position="437"/>
    </location>
</feature>
<evidence type="ECO:0000256" key="6">
    <source>
        <dbReference type="SAM" id="Phobius"/>
    </source>
</evidence>
<evidence type="ECO:0000313" key="9">
    <source>
        <dbReference type="Proteomes" id="UP001142078"/>
    </source>
</evidence>
<dbReference type="AlphaFoldDB" id="A0A9X2MI30"/>
<dbReference type="OrthoDB" id="86125at2"/>
<comment type="subcellular location">
    <subcellularLocation>
        <location evidence="1">Membrane</location>
        <topology evidence="1">Multi-pass membrane protein</topology>
    </subcellularLocation>
</comment>
<sequence>MLDIWVLIIALVLFTILAFKRVSALILGPLVSIFVIVCERLPLFDSLLGPYMGAAANYVEKFFLVFFVGAVFGSIMQETGAAESIAQGLIKVTKGKYVAPLIMMITGLLTYGGISGFVVFFAMYPIAVELFKSTDISRRLIPAAISAGAWTWSMTGPGSPSIQNIVAMRYLETSSTAAFLPATASAIAQLVLIFVWLEYRSRALTKKGCTFYEDPTIEPYVDENDLDIAVTKDEVKLPNPLVSATPAILILICFNIIKMPVEGAVTVGIISAMILLWKHLEGSKQWINTLNKGALNSATAILNTAIVVGFAGVVKETPGFDKIIANLKNINMSPMLFVAITVAISAGAAGSASGGLGIAFEALKDTFIAMGINLEYVHRIAVIASGTFDTLPHQGAQITLLGICGLTHREGYFDIAITQIIIPIIVLLLITIPMCSLGL</sequence>
<evidence type="ECO:0000256" key="5">
    <source>
        <dbReference type="ARBA" id="ARBA00023136"/>
    </source>
</evidence>
<name>A0A9X2MI30_9FIRM</name>
<keyword evidence="2" id="KW-0813">Transport</keyword>
<dbReference type="GO" id="GO:0015128">
    <property type="term" value="F:gluconate transmembrane transporter activity"/>
    <property type="evidence" value="ECO:0007669"/>
    <property type="project" value="InterPro"/>
</dbReference>
<feature type="domain" description="Citrate transporter-like" evidence="7">
    <location>
        <begin position="7"/>
        <end position="270"/>
    </location>
</feature>
<evidence type="ECO:0000256" key="4">
    <source>
        <dbReference type="ARBA" id="ARBA00022989"/>
    </source>
</evidence>
<keyword evidence="3 6" id="KW-0812">Transmembrane</keyword>
<evidence type="ECO:0000313" key="8">
    <source>
        <dbReference type="EMBL" id="MCR2043480.1"/>
    </source>
</evidence>
<protein>
    <submittedName>
        <fullName evidence="8">SLC13 family permease</fullName>
    </submittedName>
</protein>
<gene>
    <name evidence="8" type="ORF">NSA23_05040</name>
</gene>
<evidence type="ECO:0000256" key="2">
    <source>
        <dbReference type="ARBA" id="ARBA00022448"/>
    </source>
</evidence>
<feature type="transmembrane region" description="Helical" evidence="6">
    <location>
        <begin position="48"/>
        <end position="76"/>
    </location>
</feature>
<dbReference type="EMBL" id="JANJZL010000002">
    <property type="protein sequence ID" value="MCR2043480.1"/>
    <property type="molecule type" value="Genomic_DNA"/>
</dbReference>
<reference evidence="8" key="1">
    <citation type="submission" date="2022-07" db="EMBL/GenBank/DDBJ databases">
        <title>Enhanced cultured diversity of the mouse gut microbiota enables custom-made synthetic communities.</title>
        <authorList>
            <person name="Afrizal A."/>
        </authorList>
    </citation>
    <scope>NUCLEOTIDE SEQUENCE</scope>
    <source>
        <strain evidence="8">DSM 29482</strain>
    </source>
</reference>
<dbReference type="PANTHER" id="PTHR30354">
    <property type="entry name" value="GNT FAMILY GLUCONATE TRANSPORTER"/>
    <property type="match status" value="1"/>
</dbReference>
<keyword evidence="9" id="KW-1185">Reference proteome</keyword>
<dbReference type="GO" id="GO:0005886">
    <property type="term" value="C:plasma membrane"/>
    <property type="evidence" value="ECO:0007669"/>
    <property type="project" value="TreeGrafter"/>
</dbReference>
<evidence type="ECO:0000259" key="7">
    <source>
        <dbReference type="Pfam" id="PF03600"/>
    </source>
</evidence>
<dbReference type="RefSeq" id="WP_042679465.1">
    <property type="nucleotide sequence ID" value="NZ_CABKTM010000013.1"/>
</dbReference>